<dbReference type="Proteomes" id="UP000240830">
    <property type="component" value="Unassembled WGS sequence"/>
</dbReference>
<name>A0A2H9TJI7_9FUNG</name>
<dbReference type="AlphaFoldDB" id="A0A2H9TJI7"/>
<accession>A0A2H9TJI7</accession>
<comment type="caution">
    <text evidence="1">The sequence shown here is derived from an EMBL/GenBank/DDBJ whole genome shotgun (WGS) entry which is preliminary data.</text>
</comment>
<proteinExistence type="predicted"/>
<sequence length="493" mass="56627">MLGHFTIETLETYFESVGPHREDYLTLVRILQYREFDFQSLWNALPPNPLIVKRDWELIAEQCVHLMPIARVQKVDNMIHLLELFELPILFATRAWDPTIVSPFVWSPILGHIARTQLHLVESKEWCSLLATSLNGDVLSLDLDNWKLFDSECVSMFVKRGGRLSLPTTSGHECPEIMLRAAHLLRTTMGDFTMGLVTGLTLLLYGNSLLVRHLRDWASIHSDEAHRKTAFEYLIVYFSKFTFKNDYEAAMFRFELGLEAISRKVMAARQYMEQLLTVYSPHQISPYQASQVLGLLGQSSMDTKGAWHSDWHGLPSNHPAWPRHFVPIKEQHLAWRLQHVTLPPASQLIRTINPDGLRRLLVPKKLYTHGSIYIDDALFNLVQLMRDEELRIRTTTVQDVSAVYNIVAAEGTLRFACLAATLEEITLYLKIRLALHALLAHPLPSLTLELFKTRINPRSLCLNPPVPEVFSALVQGLRRIICKWRLSKSLILR</sequence>
<gene>
    <name evidence="1" type="ORF">PSACC_02202</name>
</gene>
<evidence type="ECO:0000313" key="2">
    <source>
        <dbReference type="Proteomes" id="UP000240830"/>
    </source>
</evidence>
<evidence type="ECO:0000313" key="1">
    <source>
        <dbReference type="EMBL" id="PJF17912.1"/>
    </source>
</evidence>
<organism evidence="1 2">
    <name type="scientific">Paramicrosporidium saccamoebae</name>
    <dbReference type="NCBI Taxonomy" id="1246581"/>
    <lineage>
        <taxon>Eukaryota</taxon>
        <taxon>Fungi</taxon>
        <taxon>Fungi incertae sedis</taxon>
        <taxon>Cryptomycota</taxon>
        <taxon>Cryptomycota incertae sedis</taxon>
        <taxon>Paramicrosporidium</taxon>
    </lineage>
</organism>
<keyword evidence="2" id="KW-1185">Reference proteome</keyword>
<dbReference type="EMBL" id="MTSL01000150">
    <property type="protein sequence ID" value="PJF17912.1"/>
    <property type="molecule type" value="Genomic_DNA"/>
</dbReference>
<reference evidence="1 2" key="1">
    <citation type="submission" date="2016-10" db="EMBL/GenBank/DDBJ databases">
        <title>The genome of Paramicrosporidium saccamoebae is the missing link in understanding Cryptomycota and Microsporidia evolution.</title>
        <authorList>
            <person name="Quandt C.A."/>
            <person name="Beaudet D."/>
            <person name="Corsaro D."/>
            <person name="Michel R."/>
            <person name="Corradi N."/>
            <person name="James T."/>
        </authorList>
    </citation>
    <scope>NUCLEOTIDE SEQUENCE [LARGE SCALE GENOMIC DNA]</scope>
    <source>
        <strain evidence="1 2">KSL3</strain>
    </source>
</reference>
<protein>
    <submittedName>
        <fullName evidence="1">Uncharacterized protein</fullName>
    </submittedName>
</protein>